<feature type="region of interest" description="Disordered" evidence="1">
    <location>
        <begin position="1"/>
        <end position="20"/>
    </location>
</feature>
<evidence type="ECO:0000313" key="2">
    <source>
        <dbReference type="EMBL" id="KAF7832243.1"/>
    </source>
</evidence>
<reference evidence="2" key="1">
    <citation type="submission" date="2020-09" db="EMBL/GenBank/DDBJ databases">
        <title>Genome-Enabled Discovery of Anthraquinone Biosynthesis in Senna tora.</title>
        <authorList>
            <person name="Kang S.-H."/>
            <person name="Pandey R.P."/>
            <person name="Lee C.-M."/>
            <person name="Sim J.-S."/>
            <person name="Jeong J.-T."/>
            <person name="Choi B.-S."/>
            <person name="Jung M."/>
            <person name="Ginzburg D."/>
            <person name="Zhao K."/>
            <person name="Won S.Y."/>
            <person name="Oh T.-J."/>
            <person name="Yu Y."/>
            <person name="Kim N.-H."/>
            <person name="Lee O.R."/>
            <person name="Lee T.-H."/>
            <person name="Bashyal P."/>
            <person name="Kim T.-S."/>
            <person name="Lee W.-H."/>
            <person name="Kawkins C."/>
            <person name="Kim C.-K."/>
            <person name="Kim J.S."/>
            <person name="Ahn B.O."/>
            <person name="Rhee S.Y."/>
            <person name="Sohng J.K."/>
        </authorList>
    </citation>
    <scope>NUCLEOTIDE SEQUENCE</scope>
    <source>
        <tissue evidence="2">Leaf</tissue>
    </source>
</reference>
<evidence type="ECO:0000313" key="3">
    <source>
        <dbReference type="Proteomes" id="UP000634136"/>
    </source>
</evidence>
<gene>
    <name evidence="2" type="ORF">G2W53_014576</name>
</gene>
<comment type="caution">
    <text evidence="2">The sequence shown here is derived from an EMBL/GenBank/DDBJ whole genome shotgun (WGS) entry which is preliminary data.</text>
</comment>
<organism evidence="2 3">
    <name type="scientific">Senna tora</name>
    <dbReference type="NCBI Taxonomy" id="362788"/>
    <lineage>
        <taxon>Eukaryota</taxon>
        <taxon>Viridiplantae</taxon>
        <taxon>Streptophyta</taxon>
        <taxon>Embryophyta</taxon>
        <taxon>Tracheophyta</taxon>
        <taxon>Spermatophyta</taxon>
        <taxon>Magnoliopsida</taxon>
        <taxon>eudicotyledons</taxon>
        <taxon>Gunneridae</taxon>
        <taxon>Pentapetalae</taxon>
        <taxon>rosids</taxon>
        <taxon>fabids</taxon>
        <taxon>Fabales</taxon>
        <taxon>Fabaceae</taxon>
        <taxon>Caesalpinioideae</taxon>
        <taxon>Cassia clade</taxon>
        <taxon>Senna</taxon>
    </lineage>
</organism>
<dbReference type="AlphaFoldDB" id="A0A834WTW6"/>
<accession>A0A834WTW6</accession>
<name>A0A834WTW6_9FABA</name>
<sequence length="20" mass="2382">MDHESQSSNKFTRIPKYNAK</sequence>
<proteinExistence type="predicted"/>
<dbReference type="EMBL" id="JAAIUW010000005">
    <property type="protein sequence ID" value="KAF7832243.1"/>
    <property type="molecule type" value="Genomic_DNA"/>
</dbReference>
<dbReference type="Proteomes" id="UP000634136">
    <property type="component" value="Unassembled WGS sequence"/>
</dbReference>
<feature type="compositionally biased region" description="Polar residues" evidence="1">
    <location>
        <begin position="1"/>
        <end position="11"/>
    </location>
</feature>
<keyword evidence="3" id="KW-1185">Reference proteome</keyword>
<protein>
    <submittedName>
        <fullName evidence="2">Uncharacterized protein</fullName>
    </submittedName>
</protein>
<evidence type="ECO:0000256" key="1">
    <source>
        <dbReference type="SAM" id="MobiDB-lite"/>
    </source>
</evidence>